<dbReference type="Gene3D" id="3.30.50.10">
    <property type="entry name" value="Erythroid Transcription Factor GATA-1, subunit A"/>
    <property type="match status" value="1"/>
</dbReference>
<keyword evidence="8" id="KW-0804">Transcription</keyword>
<dbReference type="eggNOG" id="KOG1601">
    <property type="taxonomic scope" value="Eukaryota"/>
</dbReference>
<keyword evidence="5" id="KW-0805">Transcription regulation</keyword>
<name>G7IF16_MEDTR</name>
<dbReference type="STRING" id="3880.G7IF16"/>
<keyword evidence="2" id="KW-0479">Metal-binding</keyword>
<dbReference type="InterPro" id="IPR051140">
    <property type="entry name" value="GATA_TF"/>
</dbReference>
<evidence type="ECO:0000256" key="4">
    <source>
        <dbReference type="ARBA" id="ARBA00022833"/>
    </source>
</evidence>
<evidence type="ECO:0000256" key="1">
    <source>
        <dbReference type="ARBA" id="ARBA00005694"/>
    </source>
</evidence>
<evidence type="ECO:0000256" key="6">
    <source>
        <dbReference type="ARBA" id="ARBA00023125"/>
    </source>
</evidence>
<dbReference type="CDD" id="cd00202">
    <property type="entry name" value="ZnF_GATA"/>
    <property type="match status" value="1"/>
</dbReference>
<evidence type="ECO:0000259" key="12">
    <source>
        <dbReference type="PROSITE" id="PS50114"/>
    </source>
</evidence>
<dbReference type="PANTHER" id="PTHR45658:SF51">
    <property type="entry name" value="GATA TRANSCRIPTION FACTOR 8"/>
    <property type="match status" value="1"/>
</dbReference>
<organism evidence="13 15">
    <name type="scientific">Medicago truncatula</name>
    <name type="common">Barrel medic</name>
    <name type="synonym">Medicago tribuloides</name>
    <dbReference type="NCBI Taxonomy" id="3880"/>
    <lineage>
        <taxon>Eukaryota</taxon>
        <taxon>Viridiplantae</taxon>
        <taxon>Streptophyta</taxon>
        <taxon>Embryophyta</taxon>
        <taxon>Tracheophyta</taxon>
        <taxon>Spermatophyta</taxon>
        <taxon>Magnoliopsida</taxon>
        <taxon>eudicotyledons</taxon>
        <taxon>Gunneridae</taxon>
        <taxon>Pentapetalae</taxon>
        <taxon>rosids</taxon>
        <taxon>fabids</taxon>
        <taxon>Fabales</taxon>
        <taxon>Fabaceae</taxon>
        <taxon>Papilionoideae</taxon>
        <taxon>50 kb inversion clade</taxon>
        <taxon>NPAAA clade</taxon>
        <taxon>Hologalegina</taxon>
        <taxon>IRL clade</taxon>
        <taxon>Trifolieae</taxon>
        <taxon>Medicago</taxon>
    </lineage>
</organism>
<dbReference type="KEGG" id="mtr:11424677"/>
<dbReference type="GO" id="GO:0005634">
    <property type="term" value="C:nucleus"/>
    <property type="evidence" value="ECO:0000318"/>
    <property type="project" value="GO_Central"/>
</dbReference>
<comment type="similarity">
    <text evidence="1">Belongs to the type IV zinc-finger family. Class A subfamily.</text>
</comment>
<evidence type="ECO:0000313" key="13">
    <source>
        <dbReference type="EMBL" id="AES63032.1"/>
    </source>
</evidence>
<dbReference type="InterPro" id="IPR000679">
    <property type="entry name" value="Znf_GATA"/>
</dbReference>
<reference evidence="13 15" key="1">
    <citation type="journal article" date="2011" name="Nature">
        <title>The Medicago genome provides insight into the evolution of rhizobial symbioses.</title>
        <authorList>
            <person name="Young N.D."/>
            <person name="Debelle F."/>
            <person name="Oldroyd G.E."/>
            <person name="Geurts R."/>
            <person name="Cannon S.B."/>
            <person name="Udvardi M.K."/>
            <person name="Benedito V.A."/>
            <person name="Mayer K.F."/>
            <person name="Gouzy J."/>
            <person name="Schoof H."/>
            <person name="Van de Peer Y."/>
            <person name="Proost S."/>
            <person name="Cook D.R."/>
            <person name="Meyers B.C."/>
            <person name="Spannagl M."/>
            <person name="Cheung F."/>
            <person name="De Mita S."/>
            <person name="Krishnakumar V."/>
            <person name="Gundlach H."/>
            <person name="Zhou S."/>
            <person name="Mudge J."/>
            <person name="Bharti A.K."/>
            <person name="Murray J.D."/>
            <person name="Naoumkina M.A."/>
            <person name="Rosen B."/>
            <person name="Silverstein K.A."/>
            <person name="Tang H."/>
            <person name="Rombauts S."/>
            <person name="Zhao P.X."/>
            <person name="Zhou P."/>
            <person name="Barbe V."/>
            <person name="Bardou P."/>
            <person name="Bechner M."/>
            <person name="Bellec A."/>
            <person name="Berger A."/>
            <person name="Berges H."/>
            <person name="Bidwell S."/>
            <person name="Bisseling T."/>
            <person name="Choisne N."/>
            <person name="Couloux A."/>
            <person name="Denny R."/>
            <person name="Deshpande S."/>
            <person name="Dai X."/>
            <person name="Doyle J.J."/>
            <person name="Dudez A.M."/>
            <person name="Farmer A.D."/>
            <person name="Fouteau S."/>
            <person name="Franken C."/>
            <person name="Gibelin C."/>
            <person name="Gish J."/>
            <person name="Goldstein S."/>
            <person name="Gonzalez A.J."/>
            <person name="Green P.J."/>
            <person name="Hallab A."/>
            <person name="Hartog M."/>
            <person name="Hua A."/>
            <person name="Humphray S.J."/>
            <person name="Jeong D.H."/>
            <person name="Jing Y."/>
            <person name="Jocker A."/>
            <person name="Kenton S.M."/>
            <person name="Kim D.J."/>
            <person name="Klee K."/>
            <person name="Lai H."/>
            <person name="Lang C."/>
            <person name="Lin S."/>
            <person name="Macmil S.L."/>
            <person name="Magdelenat G."/>
            <person name="Matthews L."/>
            <person name="McCorrison J."/>
            <person name="Monaghan E.L."/>
            <person name="Mun J.H."/>
            <person name="Najar F.Z."/>
            <person name="Nicholson C."/>
            <person name="Noirot C."/>
            <person name="O'Bleness M."/>
            <person name="Paule C.R."/>
            <person name="Poulain J."/>
            <person name="Prion F."/>
            <person name="Qin B."/>
            <person name="Qu C."/>
            <person name="Retzel E.F."/>
            <person name="Riddle C."/>
            <person name="Sallet E."/>
            <person name="Samain S."/>
            <person name="Samson N."/>
            <person name="Sanders I."/>
            <person name="Saurat O."/>
            <person name="Scarpelli C."/>
            <person name="Schiex T."/>
            <person name="Segurens B."/>
            <person name="Severin A.J."/>
            <person name="Sherrier D.J."/>
            <person name="Shi R."/>
            <person name="Sims S."/>
            <person name="Singer S.R."/>
            <person name="Sinharoy S."/>
            <person name="Sterck L."/>
            <person name="Viollet A."/>
            <person name="Wang B.B."/>
            <person name="Wang K."/>
            <person name="Wang M."/>
            <person name="Wang X."/>
            <person name="Warfsmann J."/>
            <person name="Weissenbach J."/>
            <person name="White D.D."/>
            <person name="White J.D."/>
            <person name="Wiley G.B."/>
            <person name="Wincker P."/>
            <person name="Xing Y."/>
            <person name="Yang L."/>
            <person name="Yao Z."/>
            <person name="Ying F."/>
            <person name="Zhai J."/>
            <person name="Zhou L."/>
            <person name="Zuber A."/>
            <person name="Denarie J."/>
            <person name="Dixon R.A."/>
            <person name="May G.D."/>
            <person name="Schwartz D.C."/>
            <person name="Rogers J."/>
            <person name="Quetier F."/>
            <person name="Town C.D."/>
            <person name="Roe B.A."/>
        </authorList>
    </citation>
    <scope>NUCLEOTIDE SEQUENCE [LARGE SCALE GENOMIC DNA]</scope>
    <source>
        <strain evidence="13">A17</strain>
        <strain evidence="14 15">cv. Jemalong A17</strain>
    </source>
</reference>
<dbReference type="PROSITE" id="PS50114">
    <property type="entry name" value="GATA_ZN_FINGER_2"/>
    <property type="match status" value="1"/>
</dbReference>
<keyword evidence="15" id="KW-1185">Reference proteome</keyword>
<keyword evidence="9" id="KW-0539">Nucleus</keyword>
<reference evidence="14" key="3">
    <citation type="submission" date="2015-04" db="UniProtKB">
        <authorList>
            <consortium name="EnsemblPlants"/>
        </authorList>
    </citation>
    <scope>IDENTIFICATION</scope>
    <source>
        <strain evidence="14">cv. Jemalong A17</strain>
    </source>
</reference>
<dbReference type="AlphaFoldDB" id="G7IF16"/>
<evidence type="ECO:0000313" key="15">
    <source>
        <dbReference type="Proteomes" id="UP000002051"/>
    </source>
</evidence>
<dbReference type="PANTHER" id="PTHR45658">
    <property type="entry name" value="GATA TRANSCRIPTION FACTOR"/>
    <property type="match status" value="1"/>
</dbReference>
<evidence type="ECO:0000256" key="5">
    <source>
        <dbReference type="ARBA" id="ARBA00023015"/>
    </source>
</evidence>
<keyword evidence="6" id="KW-0238">DNA-binding</keyword>
<dbReference type="PaxDb" id="3880-AES63032"/>
<evidence type="ECO:0000256" key="10">
    <source>
        <dbReference type="PROSITE-ProRule" id="PRU00094"/>
    </source>
</evidence>
<evidence type="ECO:0000256" key="7">
    <source>
        <dbReference type="ARBA" id="ARBA00023159"/>
    </source>
</evidence>
<dbReference type="GO" id="GO:0008270">
    <property type="term" value="F:zinc ion binding"/>
    <property type="evidence" value="ECO:0007669"/>
    <property type="project" value="UniProtKB-KW"/>
</dbReference>
<protein>
    <submittedName>
        <fullName evidence="13">GATA type zinc finger transcription factor family protein</fullName>
    </submittedName>
</protein>
<evidence type="ECO:0000256" key="11">
    <source>
        <dbReference type="SAM" id="MobiDB-lite"/>
    </source>
</evidence>
<dbReference type="GO" id="GO:0030154">
    <property type="term" value="P:cell differentiation"/>
    <property type="evidence" value="ECO:0000318"/>
    <property type="project" value="GO_Central"/>
</dbReference>
<feature type="domain" description="GATA-type" evidence="12">
    <location>
        <begin position="164"/>
        <end position="196"/>
    </location>
</feature>
<proteinExistence type="inferred from homology"/>
<dbReference type="OMA" id="MIYEMEF"/>
<keyword evidence="7" id="KW-0010">Activator</keyword>
<sequence>MALPKLKQDMIYEMEFQQKGNDILSLEWLSDIVDDSRDENITMKKVEQHPSSSVNKEDFVLPKSNSSPTCEKTTVRRTRSKRPRLATFSSHHSTMQLISSTSSFVGENMQDSVISNKGASTEKFPDSQIAAKKQKLSSGESKKNKKTKAPLLAALDHNALGLVRQCTHCEATKTPQWRTGPEGPKTLCNACGVRYKSGRLCPEYRPAASSTFSPDLHSNSHKKILEMRVMRRKDNKNSGILALEYM</sequence>
<evidence type="ECO:0000256" key="9">
    <source>
        <dbReference type="ARBA" id="ARBA00023242"/>
    </source>
</evidence>
<evidence type="ECO:0000256" key="8">
    <source>
        <dbReference type="ARBA" id="ARBA00023163"/>
    </source>
</evidence>
<evidence type="ECO:0000256" key="3">
    <source>
        <dbReference type="ARBA" id="ARBA00022771"/>
    </source>
</evidence>
<evidence type="ECO:0000313" key="14">
    <source>
        <dbReference type="EnsemblPlants" id="AES63032"/>
    </source>
</evidence>
<evidence type="ECO:0000256" key="2">
    <source>
        <dbReference type="ARBA" id="ARBA00022723"/>
    </source>
</evidence>
<dbReference type="OrthoDB" id="2162994at2759"/>
<dbReference type="Pfam" id="PF00320">
    <property type="entry name" value="GATA"/>
    <property type="match status" value="1"/>
</dbReference>
<gene>
    <name evidence="14" type="primary">11424677</name>
    <name evidence="13" type="ordered locus">MTR_1g116010</name>
</gene>
<dbReference type="FunFam" id="3.30.50.10:FF:000018">
    <property type="entry name" value="GATA transcription factor"/>
    <property type="match status" value="1"/>
</dbReference>
<dbReference type="Proteomes" id="UP000002051">
    <property type="component" value="Unassembled WGS sequence"/>
</dbReference>
<dbReference type="EMBL" id="CM001217">
    <property type="protein sequence ID" value="AES63032.1"/>
    <property type="molecule type" value="Genomic_DNA"/>
</dbReference>
<dbReference type="SUPFAM" id="SSF57716">
    <property type="entry name" value="Glucocorticoid receptor-like (DNA-binding domain)"/>
    <property type="match status" value="1"/>
</dbReference>
<reference evidence="13 15" key="2">
    <citation type="journal article" date="2014" name="BMC Genomics">
        <title>An improved genome release (version Mt4.0) for the model legume Medicago truncatula.</title>
        <authorList>
            <person name="Tang H."/>
            <person name="Krishnakumar V."/>
            <person name="Bidwell S."/>
            <person name="Rosen B."/>
            <person name="Chan A."/>
            <person name="Zhou S."/>
            <person name="Gentzbittel L."/>
            <person name="Childs K.L."/>
            <person name="Yandell M."/>
            <person name="Gundlach H."/>
            <person name="Mayer K.F."/>
            <person name="Schwartz D.C."/>
            <person name="Town C.D."/>
        </authorList>
    </citation>
    <scope>GENOME REANNOTATION</scope>
    <source>
        <strain evidence="14 15">cv. Jemalong A17</strain>
    </source>
</reference>
<feature type="region of interest" description="Disordered" evidence="11">
    <location>
        <begin position="47"/>
        <end position="71"/>
    </location>
</feature>
<dbReference type="InterPro" id="IPR013088">
    <property type="entry name" value="Znf_NHR/GATA"/>
</dbReference>
<dbReference type="GO" id="GO:0006357">
    <property type="term" value="P:regulation of transcription by RNA polymerase II"/>
    <property type="evidence" value="ECO:0000318"/>
    <property type="project" value="GO_Central"/>
</dbReference>
<feature type="region of interest" description="Disordered" evidence="11">
    <location>
        <begin position="117"/>
        <end position="147"/>
    </location>
</feature>
<keyword evidence="4" id="KW-0862">Zinc</keyword>
<keyword evidence="3 10" id="KW-0863">Zinc-finger</keyword>
<dbReference type="PROSITE" id="PS00344">
    <property type="entry name" value="GATA_ZN_FINGER_1"/>
    <property type="match status" value="1"/>
</dbReference>
<dbReference type="GO" id="GO:0000976">
    <property type="term" value="F:transcription cis-regulatory region binding"/>
    <property type="evidence" value="ECO:0000318"/>
    <property type="project" value="GO_Central"/>
</dbReference>
<dbReference type="EnsemblPlants" id="AES63032">
    <property type="protein sequence ID" value="AES63032"/>
    <property type="gene ID" value="MTR_1g116010"/>
</dbReference>
<dbReference type="SMART" id="SM00401">
    <property type="entry name" value="ZnF_GATA"/>
    <property type="match status" value="1"/>
</dbReference>
<dbReference type="HOGENOM" id="CLU_045755_2_0_1"/>
<accession>G7IF16</accession>